<proteinExistence type="predicted"/>
<keyword evidence="3" id="KW-1185">Reference proteome</keyword>
<dbReference type="AlphaFoldDB" id="A0A836BVN4"/>
<dbReference type="GO" id="GO:0008168">
    <property type="term" value="F:methyltransferase activity"/>
    <property type="evidence" value="ECO:0007669"/>
    <property type="project" value="InterPro"/>
</dbReference>
<dbReference type="CDD" id="cd02440">
    <property type="entry name" value="AdoMet_MTases"/>
    <property type="match status" value="1"/>
</dbReference>
<name>A0A836BVN4_9CHLO</name>
<evidence type="ECO:0000313" key="2">
    <source>
        <dbReference type="EMBL" id="KAG2490826.1"/>
    </source>
</evidence>
<dbReference type="InterPro" id="IPR029063">
    <property type="entry name" value="SAM-dependent_MTases_sf"/>
</dbReference>
<dbReference type="Proteomes" id="UP000612055">
    <property type="component" value="Unassembled WGS sequence"/>
</dbReference>
<feature type="compositionally biased region" description="Low complexity" evidence="1">
    <location>
        <begin position="214"/>
        <end position="258"/>
    </location>
</feature>
<comment type="caution">
    <text evidence="2">The sequence shown here is derived from an EMBL/GenBank/DDBJ whole genome shotgun (WGS) entry which is preliminary data.</text>
</comment>
<dbReference type="GO" id="GO:0003676">
    <property type="term" value="F:nucleic acid binding"/>
    <property type="evidence" value="ECO:0007669"/>
    <property type="project" value="InterPro"/>
</dbReference>
<dbReference type="GO" id="GO:0032259">
    <property type="term" value="P:methylation"/>
    <property type="evidence" value="ECO:0007669"/>
    <property type="project" value="InterPro"/>
</dbReference>
<gene>
    <name evidence="2" type="ORF">HYH03_010747</name>
</gene>
<evidence type="ECO:0000313" key="3">
    <source>
        <dbReference type="Proteomes" id="UP000612055"/>
    </source>
</evidence>
<dbReference type="InterPro" id="IPR002052">
    <property type="entry name" value="DNA_methylase_N6_adenine_CS"/>
</dbReference>
<dbReference type="Gene3D" id="3.40.50.150">
    <property type="entry name" value="Vaccinia Virus protein VP39"/>
    <property type="match status" value="1"/>
</dbReference>
<accession>A0A836BVN4</accession>
<reference evidence="2" key="1">
    <citation type="journal article" date="2020" name="bioRxiv">
        <title>Comparative genomics of Chlamydomonas.</title>
        <authorList>
            <person name="Craig R.J."/>
            <person name="Hasan A.R."/>
            <person name="Ness R.W."/>
            <person name="Keightley P.D."/>
        </authorList>
    </citation>
    <scope>NUCLEOTIDE SEQUENCE</scope>
    <source>
        <strain evidence="2">CCAP 11/70</strain>
    </source>
</reference>
<protein>
    <submittedName>
        <fullName evidence="2">Uncharacterized protein</fullName>
    </submittedName>
</protein>
<dbReference type="InterPro" id="IPR052663">
    <property type="entry name" value="RF_glutamine_MTase_cyano"/>
</dbReference>
<dbReference type="PANTHER" id="PTHR47441">
    <property type="match status" value="1"/>
</dbReference>
<organism evidence="2 3">
    <name type="scientific">Edaphochlamys debaryana</name>
    <dbReference type="NCBI Taxonomy" id="47281"/>
    <lineage>
        <taxon>Eukaryota</taxon>
        <taxon>Viridiplantae</taxon>
        <taxon>Chlorophyta</taxon>
        <taxon>core chlorophytes</taxon>
        <taxon>Chlorophyceae</taxon>
        <taxon>CS clade</taxon>
        <taxon>Chlamydomonadales</taxon>
        <taxon>Chlamydomonadales incertae sedis</taxon>
        <taxon>Edaphochlamys</taxon>
    </lineage>
</organism>
<dbReference type="PROSITE" id="PS00092">
    <property type="entry name" value="N6_MTASE"/>
    <property type="match status" value="1"/>
</dbReference>
<dbReference type="EMBL" id="JAEHOE010000058">
    <property type="protein sequence ID" value="KAG2490826.1"/>
    <property type="molecule type" value="Genomic_DNA"/>
</dbReference>
<feature type="region of interest" description="Disordered" evidence="1">
    <location>
        <begin position="212"/>
        <end position="261"/>
    </location>
</feature>
<dbReference type="SUPFAM" id="SSF53335">
    <property type="entry name" value="S-adenosyl-L-methionine-dependent methyltransferases"/>
    <property type="match status" value="1"/>
</dbReference>
<evidence type="ECO:0000256" key="1">
    <source>
        <dbReference type="SAM" id="MobiDB-lite"/>
    </source>
</evidence>
<dbReference type="OrthoDB" id="269872at2759"/>
<sequence length="405" mass="42364">MAPLGALLEWKAVMAGRIEELGDSWEAEDGGPGKEGLLRELDWVLDDVIESSRPSPSAPWEGASWRTLEPAVRAARYRGQDPGAWELRLRAAPQALWEWWERRLRDRVPFQYLIGSAHWHAYVLAVGPGVLIPRPETEIFPDLVRQALAERPGLAALPWADLGTGSGAIAISAADELRRRNPAAEVWAVDLSPVAAAFAAFNADSILAPPPPRAAGGTAAAASTTPPASSSTSAPTPATGSSSASAPASASGQGPAAPRQAHVRVVRGSWFEPLRHLRGRLGGVLSNPPYIPRAQMRGLQAEVGRHEPHSALDGGEGPGLDSLQELCAEVACMLAPGGLVALETAGGEQADQVADMLRCAPEPGAGAGAGEGAGGGGPGAAFERVEVLEDCYGVRRFVRAYRRGG</sequence>
<dbReference type="PANTHER" id="PTHR47441:SF3">
    <property type="entry name" value="RELEASE FACTOR GLUTAMINE METHYLTRANSFERASE"/>
    <property type="match status" value="1"/>
</dbReference>